<feature type="compositionally biased region" description="Basic and acidic residues" evidence="6">
    <location>
        <begin position="2210"/>
        <end position="2219"/>
    </location>
</feature>
<feature type="region of interest" description="Disordered" evidence="6">
    <location>
        <begin position="1698"/>
        <end position="2114"/>
    </location>
</feature>
<dbReference type="Proteomes" id="UP001291623">
    <property type="component" value="Unassembled WGS sequence"/>
</dbReference>
<feature type="compositionally biased region" description="Basic and acidic residues" evidence="6">
    <location>
        <begin position="1969"/>
        <end position="2010"/>
    </location>
</feature>
<feature type="compositionally biased region" description="Basic and acidic residues" evidence="6">
    <location>
        <begin position="1929"/>
        <end position="1939"/>
    </location>
</feature>
<keyword evidence="5" id="KW-0175">Coiled coil</keyword>
<feature type="compositionally biased region" description="Basic and acidic residues" evidence="6">
    <location>
        <begin position="1623"/>
        <end position="1634"/>
    </location>
</feature>
<evidence type="ECO:0000259" key="9">
    <source>
        <dbReference type="Pfam" id="PF16134"/>
    </source>
</evidence>
<feature type="compositionally biased region" description="Basic and acidic residues" evidence="6">
    <location>
        <begin position="1738"/>
        <end position="1802"/>
    </location>
</feature>
<feature type="compositionally biased region" description="Basic and acidic residues" evidence="6">
    <location>
        <begin position="2072"/>
        <end position="2108"/>
    </location>
</feature>
<dbReference type="EMBL" id="JAVYJV010000012">
    <property type="protein sequence ID" value="KAK4357722.1"/>
    <property type="molecule type" value="Genomic_DNA"/>
</dbReference>
<evidence type="ECO:0000256" key="6">
    <source>
        <dbReference type="SAM" id="MobiDB-lite"/>
    </source>
</evidence>
<dbReference type="PANTHER" id="PTHR21597">
    <property type="entry name" value="THO2 PROTEIN"/>
    <property type="match status" value="1"/>
</dbReference>
<proteinExistence type="inferred from homology"/>
<feature type="region of interest" description="Disordered" evidence="6">
    <location>
        <begin position="760"/>
        <end position="862"/>
    </location>
</feature>
<dbReference type="GO" id="GO:0006397">
    <property type="term" value="P:mRNA processing"/>
    <property type="evidence" value="ECO:0007669"/>
    <property type="project" value="InterPro"/>
</dbReference>
<comment type="similarity">
    <text evidence="2">Belongs to the THOC2 family.</text>
</comment>
<reference evidence="10" key="1">
    <citation type="submission" date="2023-12" db="EMBL/GenBank/DDBJ databases">
        <title>Genome assembly of Anisodus tanguticus.</title>
        <authorList>
            <person name="Wang Y.-J."/>
        </authorList>
    </citation>
    <scope>NUCLEOTIDE SEQUENCE</scope>
    <source>
        <strain evidence="10">KB-2021</strain>
        <tissue evidence="10">Leaf</tissue>
    </source>
</reference>
<feature type="compositionally biased region" description="Basic and acidic residues" evidence="6">
    <location>
        <begin position="1809"/>
        <end position="1907"/>
    </location>
</feature>
<feature type="region of interest" description="Disordered" evidence="6">
    <location>
        <begin position="2195"/>
        <end position="2222"/>
    </location>
</feature>
<feature type="domain" description="THO complex subunitTHOC2 N-terminal" evidence="8">
    <location>
        <begin position="716"/>
        <end position="753"/>
    </location>
</feature>
<feature type="compositionally biased region" description="Polar residues" evidence="6">
    <location>
        <begin position="1726"/>
        <end position="1737"/>
    </location>
</feature>
<dbReference type="Pfam" id="PF11262">
    <property type="entry name" value="Tho2"/>
    <property type="match status" value="1"/>
</dbReference>
<dbReference type="InterPro" id="IPR040007">
    <property type="entry name" value="Tho2"/>
</dbReference>
<feature type="domain" description="THO complex subunitTHOC2 C-terminal" evidence="7">
    <location>
        <begin position="1173"/>
        <end position="1468"/>
    </location>
</feature>
<feature type="coiled-coil region" evidence="5">
    <location>
        <begin position="1231"/>
        <end position="1258"/>
    </location>
</feature>
<feature type="compositionally biased region" description="Polar residues" evidence="6">
    <location>
        <begin position="1654"/>
        <end position="1674"/>
    </location>
</feature>
<feature type="region of interest" description="Disordered" evidence="6">
    <location>
        <begin position="1502"/>
        <end position="1680"/>
    </location>
</feature>
<feature type="domain" description="THO complex subunit 2 N-terminal" evidence="9">
    <location>
        <begin position="37"/>
        <end position="427"/>
    </location>
</feature>
<evidence type="ECO:0000256" key="5">
    <source>
        <dbReference type="SAM" id="Coils"/>
    </source>
</evidence>
<dbReference type="Pfam" id="PF16134">
    <property type="entry name" value="THOC2_N"/>
    <property type="match status" value="1"/>
</dbReference>
<dbReference type="GO" id="GO:0006406">
    <property type="term" value="P:mRNA export from nucleus"/>
    <property type="evidence" value="ECO:0007669"/>
    <property type="project" value="InterPro"/>
</dbReference>
<evidence type="ECO:0000256" key="2">
    <source>
        <dbReference type="ARBA" id="ARBA00007857"/>
    </source>
</evidence>
<feature type="compositionally biased region" description="Basic and acidic residues" evidence="6">
    <location>
        <begin position="1950"/>
        <end position="1962"/>
    </location>
</feature>
<name>A0AAE1RVB7_9SOLA</name>
<protein>
    <recommendedName>
        <fullName evidence="3">THO complex subunit 2</fullName>
    </recommendedName>
</protein>
<feature type="compositionally biased region" description="Polar residues" evidence="6">
    <location>
        <begin position="1552"/>
        <end position="1576"/>
    </location>
</feature>
<feature type="compositionally biased region" description="Basic and acidic residues" evidence="6">
    <location>
        <begin position="1577"/>
        <end position="1593"/>
    </location>
</feature>
<evidence type="ECO:0000313" key="11">
    <source>
        <dbReference type="Proteomes" id="UP001291623"/>
    </source>
</evidence>
<accession>A0AAE1RVB7</accession>
<evidence type="ECO:0000256" key="4">
    <source>
        <dbReference type="ARBA" id="ARBA00023242"/>
    </source>
</evidence>
<dbReference type="GO" id="GO:0000445">
    <property type="term" value="C:THO complex part of transcription export complex"/>
    <property type="evidence" value="ECO:0007669"/>
    <property type="project" value="TreeGrafter"/>
</dbReference>
<feature type="compositionally biased region" description="Polar residues" evidence="6">
    <location>
        <begin position="1502"/>
        <end position="1518"/>
    </location>
</feature>
<feature type="domain" description="THO complex subunitTHOC2 N-terminal" evidence="8">
    <location>
        <begin position="635"/>
        <end position="673"/>
    </location>
</feature>
<evidence type="ECO:0000313" key="10">
    <source>
        <dbReference type="EMBL" id="KAK4357722.1"/>
    </source>
</evidence>
<organism evidence="10 11">
    <name type="scientific">Anisodus tanguticus</name>
    <dbReference type="NCBI Taxonomy" id="243964"/>
    <lineage>
        <taxon>Eukaryota</taxon>
        <taxon>Viridiplantae</taxon>
        <taxon>Streptophyta</taxon>
        <taxon>Embryophyta</taxon>
        <taxon>Tracheophyta</taxon>
        <taxon>Spermatophyta</taxon>
        <taxon>Magnoliopsida</taxon>
        <taxon>eudicotyledons</taxon>
        <taxon>Gunneridae</taxon>
        <taxon>Pentapetalae</taxon>
        <taxon>asterids</taxon>
        <taxon>lamiids</taxon>
        <taxon>Solanales</taxon>
        <taxon>Solanaceae</taxon>
        <taxon>Solanoideae</taxon>
        <taxon>Hyoscyameae</taxon>
        <taxon>Anisodus</taxon>
    </lineage>
</organism>
<evidence type="ECO:0000256" key="1">
    <source>
        <dbReference type="ARBA" id="ARBA00004123"/>
    </source>
</evidence>
<dbReference type="InterPro" id="IPR021418">
    <property type="entry name" value="THO_THOC2_C"/>
</dbReference>
<comment type="caution">
    <text evidence="10">The sequence shown here is derived from an EMBL/GenBank/DDBJ whole genome shotgun (WGS) entry which is preliminary data.</text>
</comment>
<feature type="compositionally biased region" description="Basic residues" evidence="6">
    <location>
        <begin position="766"/>
        <end position="834"/>
    </location>
</feature>
<comment type="subcellular location">
    <subcellularLocation>
        <location evidence="1">Nucleus</location>
    </subcellularLocation>
</comment>
<sequence length="2234" mass="254836">MSLSPLEYLYLTEDSIKELKNGNTSFKFSQPVPTLRFLYELCWVMVRGELPFQKCKVALESVEFVDYASQEDLGSSLADIVTQLAQDLSLPGENRQRVNKLAKWLVESALVPLRFFQERCEEEFLWESEMIKIKAADLKSKEVRVNTRLLYQQTKFNLLREESEGYAKLVVPLGAGMRVTLLCQIPEGSMQNASAATVGIIKSLIGHFDLDPNRVFDIVLECFERQPGNSIFLELIPIFPKSHASQILGFKFQYYQRLEVNDPVPSELYQLTALLVKRDFIDVDSIYAHLLPKEEDAFDHYNAFSAKRLDEANKIGRINLAATGKDLMDDEKQGDVTVDLYAALDIETEAVAERSSELENSQPLGLLMGFLEVDDWLNISVILCRYHAHVLFDRLSHLNPAEHVQICDGLFRLIEKSISELNDLVCKMQLLGSHSGVVSDYSKEVAYSSSSRPFINIRKDLFEMLSSVGPHLYRDTLLLQKVCRVLRGYYICAHELVTSGEAGFISQTVNIGDRTPRMHLKDARSRIEEALGGCLLPSLQLIPANPAVGLEIWELMNLLPYEVGLRFCLHVTAFAAIWSDQKLLAQVRYRLYGEWEKDDEEFPMLLAARQTAKLDTRRILKRLAKENLKQLGRMVAKLAHANPMTVLRTIVHQIEAYRDMITPVVDAFKYLTQGDIPVFHMAKVEEGKIVSCTGSSMARAWALDGWMKASKPMIAILEYDILEYVVIERLAQGGREKLKDDGLNLSDWLQSLASFWGHLNNEEKKKKNRAKQSRKKKEERRKKKEERRKKKEERRKKKEERRKKKEERRKKKEERRKKKEERRKKKKKNIRRKQRKEDDEKRRKRTLALAAPEAQKEEKSREITLEEELKPYRRSRKEIEQLWIFQKFCCIHVNPSQFGCGCGVRTEFGQPNLIALTTPIGKKYRCKKYPSMELRGLFQYLVNQLKKGNGIELVFMQELIQQMANVHYTENMTEEQLDAMAGSDSLRYQATSFGITRKNKALIKSTNRLRDALLPKDEPKLAIPLLLLIAQHRSLVVINAEVPYIKMVSEQFDRCHGALLQYVEFLSSAVTPTSAYAVLIPALDELVHVYHLDPEVAFLIYRPVMRLLRCQKNSDAFWPSDSDEAVSAANAEKESERSESSAYLLLDLGSSRKPISWTDLLDTVKTMLPSKAWNSLSADLYATFWGLTLYDLHVPRSCYESEIAKQHAALKALEELSDNSSSAITKRKKDKERIQESLDRLTMELQRHEEHVTSVRRRLTREKDTWLSSCPDTLKINMEFLQRCIFPRCTFSMPDAVYCAVFVNTLHSLGTPFFNTVNHIDVLICKTLQPMICCCTEYEVGRLGRFLYETLKTAYYWKVDESIYERECGNMPGFAVYYRYPNSQRVTYGQFIKVHWKWSQRITRLLIQCLESTEYMEIRNALILLTKISSVFPVTRKSGINLEKRVAKIKSDEREDLKVLATGVAAALASRKPSWVTDEEFGMGYLELKLAAAPASKSSTVNSVAISNGSGPSVSQGEPSVGRTVAAGRVADGKLDRPDSSMPKPDLGQVKQKGSQSINGLDVQSMSSAALQSDTPSQKHVDDSMYRPLDENTIKAASKMSGEQEGRATGKRATPAGSLSKQQKHEIAKDDKSGKAVGRASGAASGDVGYPSESRATGTVNVSATVSGNGSMFSTVPKGAASLTRSLDISSESKAELTAAKSADLRVSAGTDDVNESSDVQKESTSRLVHSPQQDASKANEKVQKRSIPAEEIDRLNKRRKGEIDSRDIECGDARISDRERLIDVRAADKLHPADYDKHGSDDQLLNRASEKPLDRIKDKGGERHERDHRERVDRPDRSRGDDAFEKSRDRSTERHGRERSIERVQERVADRNFDRLSKDERIKDDRSKLRHSEASVEKSHTDDRFHNQNLPPPPPLPPHMVPQTINAGRRDDDLDRRFGTGRHSQRLSPRHDERERRRSEENNALLQDDLKRRREEDFRDRKREEREPSMKVEEREREREKASLVKEDIDPNASKRRKLKREHMASEPGEYSPAAHPPTLSINMSQPCDGRDRGERKGVIVQQRPGYLDEPGLRIHGKESASKAPRRDADSSMYDREWDDDKRQRAEPKRRHRKKEYIHVVNSNSKNNSWSSIVLALKHRARSVVTSAGGLSFFSMLLLISAHLDSLDHLGSWSVWLGSVKFVTVSKSAPHRIDRDSNHLPKPWAQEVKQTRPKDKSVPHSFSVPNSIFTFPE</sequence>
<dbReference type="Pfam" id="PF11732">
    <property type="entry name" value="Thoc2"/>
    <property type="match status" value="2"/>
</dbReference>
<evidence type="ECO:0000256" key="3">
    <source>
        <dbReference type="ARBA" id="ARBA00019596"/>
    </source>
</evidence>
<gene>
    <name evidence="10" type="ORF">RND71_023332</name>
</gene>
<keyword evidence="4" id="KW-0539">Nucleus</keyword>
<evidence type="ECO:0000259" key="7">
    <source>
        <dbReference type="Pfam" id="PF11262"/>
    </source>
</evidence>
<dbReference type="PANTHER" id="PTHR21597:SF0">
    <property type="entry name" value="THO COMPLEX SUBUNIT 2"/>
    <property type="match status" value="1"/>
</dbReference>
<feature type="compositionally biased region" description="Basic and acidic residues" evidence="6">
    <location>
        <begin position="2050"/>
        <end position="2059"/>
    </location>
</feature>
<keyword evidence="11" id="KW-1185">Reference proteome</keyword>
<dbReference type="InterPro" id="IPR021726">
    <property type="entry name" value="THO_THOC2_N"/>
</dbReference>
<feature type="compositionally biased region" description="Pro residues" evidence="6">
    <location>
        <begin position="1911"/>
        <end position="1921"/>
    </location>
</feature>
<dbReference type="GO" id="GO:0003729">
    <property type="term" value="F:mRNA binding"/>
    <property type="evidence" value="ECO:0007669"/>
    <property type="project" value="TreeGrafter"/>
</dbReference>
<evidence type="ECO:0000259" key="8">
    <source>
        <dbReference type="Pfam" id="PF11732"/>
    </source>
</evidence>
<dbReference type="InterPro" id="IPR032302">
    <property type="entry name" value="THOC2_N"/>
</dbReference>